<dbReference type="GO" id="GO:0004672">
    <property type="term" value="F:protein kinase activity"/>
    <property type="evidence" value="ECO:0007669"/>
    <property type="project" value="InterPro"/>
</dbReference>
<reference evidence="2 3" key="1">
    <citation type="submission" date="2014-04" db="EMBL/GenBank/DDBJ databases">
        <authorList>
            <consortium name="DOE Joint Genome Institute"/>
            <person name="Kuo A."/>
            <person name="Kohler A."/>
            <person name="Nagy L.G."/>
            <person name="Floudas D."/>
            <person name="Copeland A."/>
            <person name="Barry K.W."/>
            <person name="Cichocki N."/>
            <person name="Veneault-Fourrey C."/>
            <person name="LaButti K."/>
            <person name="Lindquist E.A."/>
            <person name="Lipzen A."/>
            <person name="Lundell T."/>
            <person name="Morin E."/>
            <person name="Murat C."/>
            <person name="Sun H."/>
            <person name="Tunlid A."/>
            <person name="Henrissat B."/>
            <person name="Grigoriev I.V."/>
            <person name="Hibbett D.S."/>
            <person name="Martin F."/>
            <person name="Nordberg H.P."/>
            <person name="Cantor M.N."/>
            <person name="Hua S.X."/>
        </authorList>
    </citation>
    <scope>NUCLEOTIDE SEQUENCE [LARGE SCALE GENOMIC DNA]</scope>
    <source>
        <strain evidence="2 3">Foug A</strain>
    </source>
</reference>
<evidence type="ECO:0000259" key="1">
    <source>
        <dbReference type="PROSITE" id="PS50011"/>
    </source>
</evidence>
<dbReference type="STRING" id="1036808.A0A0C2ZQG9"/>
<feature type="domain" description="Protein kinase" evidence="1">
    <location>
        <begin position="1"/>
        <end position="100"/>
    </location>
</feature>
<dbReference type="Pfam" id="PF17667">
    <property type="entry name" value="Pkinase_fungal"/>
    <property type="match status" value="1"/>
</dbReference>
<dbReference type="InterPro" id="IPR000719">
    <property type="entry name" value="Prot_kinase_dom"/>
</dbReference>
<evidence type="ECO:0000313" key="2">
    <source>
        <dbReference type="EMBL" id="KIM63813.1"/>
    </source>
</evidence>
<protein>
    <recommendedName>
        <fullName evidence="1">Protein kinase domain-containing protein</fullName>
    </recommendedName>
</protein>
<name>A0A0C2ZQG9_9AGAM</name>
<evidence type="ECO:0000313" key="3">
    <source>
        <dbReference type="Proteomes" id="UP000053989"/>
    </source>
</evidence>
<dbReference type="PROSITE" id="PS00109">
    <property type="entry name" value="PROTEIN_KINASE_TYR"/>
    <property type="match status" value="1"/>
</dbReference>
<dbReference type="InParanoid" id="A0A0C2ZQG9"/>
<sequence>MSFDSCSLAHQAAIMVGILHWDLSPSNIIIVGGCGYLIDWDFMKYTKTASCRRITHTGIWQFMSANLVEDASAVHTFQDDLESLFWLLLWTAIMFTQSSL</sequence>
<dbReference type="PANTHER" id="PTHR38248:SF2">
    <property type="entry name" value="FUNK1 11"/>
    <property type="match status" value="1"/>
</dbReference>
<dbReference type="PANTHER" id="PTHR38248">
    <property type="entry name" value="FUNK1 6"/>
    <property type="match status" value="1"/>
</dbReference>
<dbReference type="OrthoDB" id="2747778at2759"/>
<dbReference type="HOGENOM" id="CLU_138921_1_0_1"/>
<dbReference type="InterPro" id="IPR040976">
    <property type="entry name" value="Pkinase_fungal"/>
</dbReference>
<dbReference type="AlphaFoldDB" id="A0A0C2ZQG9"/>
<dbReference type="InterPro" id="IPR011009">
    <property type="entry name" value="Kinase-like_dom_sf"/>
</dbReference>
<organism evidence="2 3">
    <name type="scientific">Scleroderma citrinum Foug A</name>
    <dbReference type="NCBI Taxonomy" id="1036808"/>
    <lineage>
        <taxon>Eukaryota</taxon>
        <taxon>Fungi</taxon>
        <taxon>Dikarya</taxon>
        <taxon>Basidiomycota</taxon>
        <taxon>Agaricomycotina</taxon>
        <taxon>Agaricomycetes</taxon>
        <taxon>Agaricomycetidae</taxon>
        <taxon>Boletales</taxon>
        <taxon>Sclerodermatineae</taxon>
        <taxon>Sclerodermataceae</taxon>
        <taxon>Scleroderma</taxon>
    </lineage>
</organism>
<accession>A0A0C2ZQG9</accession>
<dbReference type="PROSITE" id="PS50011">
    <property type="entry name" value="PROTEIN_KINASE_DOM"/>
    <property type="match status" value="1"/>
</dbReference>
<gene>
    <name evidence="2" type="ORF">SCLCIDRAFT_116499</name>
</gene>
<proteinExistence type="predicted"/>
<reference evidence="3" key="2">
    <citation type="submission" date="2015-01" db="EMBL/GenBank/DDBJ databases">
        <title>Evolutionary Origins and Diversification of the Mycorrhizal Mutualists.</title>
        <authorList>
            <consortium name="DOE Joint Genome Institute"/>
            <consortium name="Mycorrhizal Genomics Consortium"/>
            <person name="Kohler A."/>
            <person name="Kuo A."/>
            <person name="Nagy L.G."/>
            <person name="Floudas D."/>
            <person name="Copeland A."/>
            <person name="Barry K.W."/>
            <person name="Cichocki N."/>
            <person name="Veneault-Fourrey C."/>
            <person name="LaButti K."/>
            <person name="Lindquist E.A."/>
            <person name="Lipzen A."/>
            <person name="Lundell T."/>
            <person name="Morin E."/>
            <person name="Murat C."/>
            <person name="Riley R."/>
            <person name="Ohm R."/>
            <person name="Sun H."/>
            <person name="Tunlid A."/>
            <person name="Henrissat B."/>
            <person name="Grigoriev I.V."/>
            <person name="Hibbett D.S."/>
            <person name="Martin F."/>
        </authorList>
    </citation>
    <scope>NUCLEOTIDE SEQUENCE [LARGE SCALE GENOMIC DNA]</scope>
    <source>
        <strain evidence="3">Foug A</strain>
    </source>
</reference>
<dbReference type="Proteomes" id="UP000053989">
    <property type="component" value="Unassembled WGS sequence"/>
</dbReference>
<keyword evidence="3" id="KW-1185">Reference proteome</keyword>
<dbReference type="InterPro" id="IPR008266">
    <property type="entry name" value="Tyr_kinase_AS"/>
</dbReference>
<feature type="non-terminal residue" evidence="2">
    <location>
        <position position="100"/>
    </location>
</feature>
<dbReference type="SUPFAM" id="SSF56112">
    <property type="entry name" value="Protein kinase-like (PK-like)"/>
    <property type="match status" value="1"/>
</dbReference>
<dbReference type="EMBL" id="KN822032">
    <property type="protein sequence ID" value="KIM63813.1"/>
    <property type="molecule type" value="Genomic_DNA"/>
</dbReference>
<dbReference type="Gene3D" id="1.10.510.10">
    <property type="entry name" value="Transferase(Phosphotransferase) domain 1"/>
    <property type="match status" value="1"/>
</dbReference>
<dbReference type="GO" id="GO:0005524">
    <property type="term" value="F:ATP binding"/>
    <property type="evidence" value="ECO:0007669"/>
    <property type="project" value="InterPro"/>
</dbReference>